<gene>
    <name evidence="2" type="ORF">EDE15_4022</name>
</gene>
<keyword evidence="1" id="KW-1133">Transmembrane helix</keyword>
<comment type="caution">
    <text evidence="2">The sequence shown here is derived from an EMBL/GenBank/DDBJ whole genome shotgun (WGS) entry which is preliminary data.</text>
</comment>
<protein>
    <submittedName>
        <fullName evidence="2">Uncharacterized protein</fullName>
    </submittedName>
</protein>
<dbReference type="Proteomes" id="UP000269669">
    <property type="component" value="Unassembled WGS sequence"/>
</dbReference>
<dbReference type="RefSeq" id="WP_125486813.1">
    <property type="nucleotide sequence ID" value="NZ_RSDW01000001.1"/>
</dbReference>
<evidence type="ECO:0000313" key="3">
    <source>
        <dbReference type="Proteomes" id="UP000269669"/>
    </source>
</evidence>
<evidence type="ECO:0000313" key="2">
    <source>
        <dbReference type="EMBL" id="RSL18449.1"/>
    </source>
</evidence>
<organism evidence="2 3">
    <name type="scientific">Edaphobacter aggregans</name>
    <dbReference type="NCBI Taxonomy" id="570835"/>
    <lineage>
        <taxon>Bacteria</taxon>
        <taxon>Pseudomonadati</taxon>
        <taxon>Acidobacteriota</taxon>
        <taxon>Terriglobia</taxon>
        <taxon>Terriglobales</taxon>
        <taxon>Acidobacteriaceae</taxon>
        <taxon>Edaphobacter</taxon>
    </lineage>
</organism>
<reference evidence="2 3" key="1">
    <citation type="submission" date="2018-12" db="EMBL/GenBank/DDBJ databases">
        <title>Sequencing of bacterial isolates from soil warming experiment in Harvard Forest, Massachusetts, USA.</title>
        <authorList>
            <person name="Deangelis K."/>
        </authorList>
    </citation>
    <scope>NUCLEOTIDE SEQUENCE [LARGE SCALE GENOMIC DNA]</scope>
    <source>
        <strain evidence="2 3">EB153</strain>
    </source>
</reference>
<sequence>MQNFDLQLEGISEADLEKVLKDARLSPDAYKVNTPSRSTGNTIVDIMLELSKIDLNALSVVIGYLMGTGVALFYMEGVRKKIGSVSDAHKLLKKLEKLNQADEDE</sequence>
<keyword evidence="1" id="KW-0472">Membrane</keyword>
<dbReference type="AlphaFoldDB" id="A0A428MNH6"/>
<feature type="transmembrane region" description="Helical" evidence="1">
    <location>
        <begin position="55"/>
        <end position="74"/>
    </location>
</feature>
<accession>A0A428MNH6</accession>
<keyword evidence="1" id="KW-0812">Transmembrane</keyword>
<dbReference type="EMBL" id="RSDW01000001">
    <property type="protein sequence ID" value="RSL18449.1"/>
    <property type="molecule type" value="Genomic_DNA"/>
</dbReference>
<evidence type="ECO:0000256" key="1">
    <source>
        <dbReference type="SAM" id="Phobius"/>
    </source>
</evidence>
<name>A0A428MNH6_9BACT</name>
<proteinExistence type="predicted"/>
<keyword evidence="3" id="KW-1185">Reference proteome</keyword>